<dbReference type="OrthoDB" id="3906642at2759"/>
<dbReference type="Proteomes" id="UP000767238">
    <property type="component" value="Unassembled WGS sequence"/>
</dbReference>
<protein>
    <submittedName>
        <fullName evidence="2">Uncharacterized protein</fullName>
    </submittedName>
</protein>
<organism evidence="2 3">
    <name type="scientific">Aureobasidium melanogenum</name>
    <name type="common">Aureobasidium pullulans var. melanogenum</name>
    <dbReference type="NCBI Taxonomy" id="46634"/>
    <lineage>
        <taxon>Eukaryota</taxon>
        <taxon>Fungi</taxon>
        <taxon>Dikarya</taxon>
        <taxon>Ascomycota</taxon>
        <taxon>Pezizomycotina</taxon>
        <taxon>Dothideomycetes</taxon>
        <taxon>Dothideomycetidae</taxon>
        <taxon>Dothideales</taxon>
        <taxon>Saccotheciaceae</taxon>
        <taxon>Aureobasidium</taxon>
    </lineage>
</organism>
<feature type="compositionally biased region" description="Basic and acidic residues" evidence="1">
    <location>
        <begin position="277"/>
        <end position="289"/>
    </location>
</feature>
<feature type="compositionally biased region" description="Basic and acidic residues" evidence="1">
    <location>
        <begin position="320"/>
        <end position="339"/>
    </location>
</feature>
<reference evidence="2" key="1">
    <citation type="journal article" date="2021" name="J Fungi (Basel)">
        <title>Virulence traits and population genomics of the black yeast Aureobasidium melanogenum.</title>
        <authorList>
            <person name="Cernosa A."/>
            <person name="Sun X."/>
            <person name="Gostincar C."/>
            <person name="Fang C."/>
            <person name="Gunde-Cimerman N."/>
            <person name="Song Z."/>
        </authorList>
    </citation>
    <scope>NUCLEOTIDE SEQUENCE</scope>
    <source>
        <strain evidence="2">EXF-8016</strain>
    </source>
</reference>
<feature type="compositionally biased region" description="Basic and acidic residues" evidence="1">
    <location>
        <begin position="347"/>
        <end position="356"/>
    </location>
</feature>
<evidence type="ECO:0000256" key="1">
    <source>
        <dbReference type="SAM" id="MobiDB-lite"/>
    </source>
</evidence>
<feature type="non-terminal residue" evidence="2">
    <location>
        <position position="1"/>
    </location>
</feature>
<gene>
    <name evidence="2" type="ORF">KCV03_g9526</name>
</gene>
<dbReference type="AlphaFoldDB" id="A0A9P8GAB6"/>
<name>A0A9P8GAB6_AURME</name>
<feature type="region of interest" description="Disordered" evidence="1">
    <location>
        <begin position="227"/>
        <end position="307"/>
    </location>
</feature>
<dbReference type="EMBL" id="JAHFYH010000127">
    <property type="protein sequence ID" value="KAH0211952.1"/>
    <property type="molecule type" value="Genomic_DNA"/>
</dbReference>
<evidence type="ECO:0000313" key="3">
    <source>
        <dbReference type="Proteomes" id="UP000767238"/>
    </source>
</evidence>
<comment type="caution">
    <text evidence="2">The sequence shown here is derived from an EMBL/GenBank/DDBJ whole genome shotgun (WGS) entry which is preliminary data.</text>
</comment>
<reference evidence="2" key="2">
    <citation type="submission" date="2021-08" db="EMBL/GenBank/DDBJ databases">
        <authorList>
            <person name="Gostincar C."/>
            <person name="Sun X."/>
            <person name="Song Z."/>
            <person name="Gunde-Cimerman N."/>
        </authorList>
    </citation>
    <scope>NUCLEOTIDE SEQUENCE</scope>
    <source>
        <strain evidence="2">EXF-8016</strain>
    </source>
</reference>
<sequence length="356" mass="39538">MASLPEQQMISHIIDPQFLGELEEHLRPHDGAFFWAVKVLDEHYCQKSISIEALWAWIYMTLCNTGTLVLKEECERSLLPEGCDVERLDAIATEIAQYADQPGKVEVMLGQLGIPIQKWDWDAFDNKCRLGRLSGLQPARLQDTTLGARHDLLAKQPAHIGNTTLSQHLAELNNNSQVTSSVASSQPSQTDHLNAAQQTNNFPSELLDPQLKQLDLESIMSRNEVLASKSSWKKTPMQLPAPSPNFPVSDIRNEDKGKQSMGPPPPPQHIDGPYVEALHKPVESPDAHVEPLSPVRAPDLTGLPPQKQAELVLQQLRDLGERQKARDGKYRSVADELRKGQAQAQKEGGDVDMDGK</sequence>
<feature type="region of interest" description="Disordered" evidence="1">
    <location>
        <begin position="320"/>
        <end position="356"/>
    </location>
</feature>
<proteinExistence type="predicted"/>
<evidence type="ECO:0000313" key="2">
    <source>
        <dbReference type="EMBL" id="KAH0211952.1"/>
    </source>
</evidence>
<accession>A0A9P8GAB6</accession>